<keyword evidence="1" id="KW-1133">Transmembrane helix</keyword>
<keyword evidence="1" id="KW-0812">Transmembrane</keyword>
<proteinExistence type="predicted"/>
<evidence type="ECO:0000313" key="2">
    <source>
        <dbReference type="EMBL" id="MBR7826479.1"/>
    </source>
</evidence>
<name>A0A941ECG5_9ACTN</name>
<dbReference type="EMBL" id="JAGSOH010000018">
    <property type="protein sequence ID" value="MBR7826479.1"/>
    <property type="molecule type" value="Genomic_DNA"/>
</dbReference>
<keyword evidence="3" id="KW-1185">Reference proteome</keyword>
<dbReference type="Proteomes" id="UP000676325">
    <property type="component" value="Unassembled WGS sequence"/>
</dbReference>
<dbReference type="AlphaFoldDB" id="A0A941ECG5"/>
<organism evidence="2 3">
    <name type="scientific">Actinospica acidithermotolerans</name>
    <dbReference type="NCBI Taxonomy" id="2828514"/>
    <lineage>
        <taxon>Bacteria</taxon>
        <taxon>Bacillati</taxon>
        <taxon>Actinomycetota</taxon>
        <taxon>Actinomycetes</taxon>
        <taxon>Catenulisporales</taxon>
        <taxon>Actinospicaceae</taxon>
        <taxon>Actinospica</taxon>
    </lineage>
</organism>
<reference evidence="2" key="1">
    <citation type="submission" date="2021-04" db="EMBL/GenBank/DDBJ databases">
        <title>Genome based classification of Actinospica acidithermotolerans sp. nov., an actinobacterium isolated from an Indonesian hot spring.</title>
        <authorList>
            <person name="Kusuma A.B."/>
            <person name="Putra K.E."/>
            <person name="Nafisah S."/>
            <person name="Loh J."/>
            <person name="Nouioui I."/>
            <person name="Goodfellow M."/>
        </authorList>
    </citation>
    <scope>NUCLEOTIDE SEQUENCE</scope>
    <source>
        <strain evidence="2">MGRD01-02</strain>
    </source>
</reference>
<evidence type="ECO:0000256" key="1">
    <source>
        <dbReference type="SAM" id="Phobius"/>
    </source>
</evidence>
<dbReference type="RefSeq" id="WP_212517629.1">
    <property type="nucleotide sequence ID" value="NZ_JAGSOH010000018.1"/>
</dbReference>
<sequence length="72" mass="8384">MPGLRIPRRRHHREEEDRRPRRRGFNALWAFFWLILIIILLGLIFGGYRKGTQINNPGSWVTAGISVLSSRG</sequence>
<feature type="transmembrane region" description="Helical" evidence="1">
    <location>
        <begin position="27"/>
        <end position="48"/>
    </location>
</feature>
<keyword evidence="1" id="KW-0472">Membrane</keyword>
<accession>A0A941ECG5</accession>
<gene>
    <name evidence="2" type="ORF">KDK95_09210</name>
</gene>
<comment type="caution">
    <text evidence="2">The sequence shown here is derived from an EMBL/GenBank/DDBJ whole genome shotgun (WGS) entry which is preliminary data.</text>
</comment>
<protein>
    <submittedName>
        <fullName evidence="2">Uncharacterized protein</fullName>
    </submittedName>
</protein>
<evidence type="ECO:0000313" key="3">
    <source>
        <dbReference type="Proteomes" id="UP000676325"/>
    </source>
</evidence>